<dbReference type="OrthoDB" id="7025534at2"/>
<sequence length="194" mass="21161">MTETNTPAHSPPPPDDPTPESVGFSEFTGTLSYGVFLCILGASAIYFAKDFRAIALSQSDPGPRAIPVACGVIMIIGGLWQFAVAWRKRQQSQTDRDQLPVPSELSVDETKQRRRGNLRALVTLGLLIGYVILLPTFGFIVATIVFGILVLKNFGSPWSEAVIATASISAVVYVLFVNLFQVMLPQAIQQLQFF</sequence>
<evidence type="ECO:0000259" key="3">
    <source>
        <dbReference type="Pfam" id="PF07331"/>
    </source>
</evidence>
<evidence type="ECO:0000313" key="4">
    <source>
        <dbReference type="EMBL" id="TWT56920.1"/>
    </source>
</evidence>
<proteinExistence type="predicted"/>
<dbReference type="InterPro" id="IPR009936">
    <property type="entry name" value="DUF1468"/>
</dbReference>
<keyword evidence="5" id="KW-1185">Reference proteome</keyword>
<name>A0A5C5X263_9PLAN</name>
<keyword evidence="2" id="KW-1133">Transmembrane helix</keyword>
<dbReference type="EMBL" id="SIHI01000001">
    <property type="protein sequence ID" value="TWT56920.1"/>
    <property type="molecule type" value="Genomic_DNA"/>
</dbReference>
<feature type="transmembrane region" description="Helical" evidence="2">
    <location>
        <begin position="27"/>
        <end position="46"/>
    </location>
</feature>
<gene>
    <name evidence="4" type="ORF">KOR42_02760</name>
</gene>
<reference evidence="4 5" key="1">
    <citation type="submission" date="2019-02" db="EMBL/GenBank/DDBJ databases">
        <title>Deep-cultivation of Planctomycetes and their phenomic and genomic characterization uncovers novel biology.</title>
        <authorList>
            <person name="Wiegand S."/>
            <person name="Jogler M."/>
            <person name="Boedeker C."/>
            <person name="Pinto D."/>
            <person name="Vollmers J."/>
            <person name="Rivas-Marin E."/>
            <person name="Kohn T."/>
            <person name="Peeters S.H."/>
            <person name="Heuer A."/>
            <person name="Rast P."/>
            <person name="Oberbeckmann S."/>
            <person name="Bunk B."/>
            <person name="Jeske O."/>
            <person name="Meyerdierks A."/>
            <person name="Storesund J.E."/>
            <person name="Kallscheuer N."/>
            <person name="Luecker S."/>
            <person name="Lage O.M."/>
            <person name="Pohl T."/>
            <person name="Merkel B.J."/>
            <person name="Hornburger P."/>
            <person name="Mueller R.-W."/>
            <person name="Bruemmer F."/>
            <person name="Labrenz M."/>
            <person name="Spormann A.M."/>
            <person name="Op Den Camp H."/>
            <person name="Overmann J."/>
            <person name="Amann R."/>
            <person name="Jetten M.S.M."/>
            <person name="Mascher T."/>
            <person name="Medema M.H."/>
            <person name="Devos D.P."/>
            <person name="Kaster A.-K."/>
            <person name="Ovreas L."/>
            <person name="Rohde M."/>
            <person name="Galperin M.Y."/>
            <person name="Jogler C."/>
        </authorList>
    </citation>
    <scope>NUCLEOTIDE SEQUENCE [LARGE SCALE GENOMIC DNA]</scope>
    <source>
        <strain evidence="4 5">KOR42</strain>
    </source>
</reference>
<keyword evidence="2" id="KW-0812">Transmembrane</keyword>
<evidence type="ECO:0000313" key="5">
    <source>
        <dbReference type="Proteomes" id="UP000317243"/>
    </source>
</evidence>
<organism evidence="4 5">
    <name type="scientific">Thalassoglobus neptunius</name>
    <dbReference type="NCBI Taxonomy" id="1938619"/>
    <lineage>
        <taxon>Bacteria</taxon>
        <taxon>Pseudomonadati</taxon>
        <taxon>Planctomycetota</taxon>
        <taxon>Planctomycetia</taxon>
        <taxon>Planctomycetales</taxon>
        <taxon>Planctomycetaceae</taxon>
        <taxon>Thalassoglobus</taxon>
    </lineage>
</organism>
<feature type="transmembrane region" description="Helical" evidence="2">
    <location>
        <begin position="66"/>
        <end position="86"/>
    </location>
</feature>
<feature type="domain" description="DUF1468" evidence="3">
    <location>
        <begin position="36"/>
        <end position="185"/>
    </location>
</feature>
<keyword evidence="2" id="KW-0472">Membrane</keyword>
<dbReference type="RefSeq" id="WP_146506824.1">
    <property type="nucleotide sequence ID" value="NZ_SIHI01000001.1"/>
</dbReference>
<dbReference type="Pfam" id="PF07331">
    <property type="entry name" value="TctB"/>
    <property type="match status" value="1"/>
</dbReference>
<feature type="region of interest" description="Disordered" evidence="1">
    <location>
        <begin position="1"/>
        <end position="23"/>
    </location>
</feature>
<comment type="caution">
    <text evidence="4">The sequence shown here is derived from an EMBL/GenBank/DDBJ whole genome shotgun (WGS) entry which is preliminary data.</text>
</comment>
<dbReference type="AlphaFoldDB" id="A0A5C5X263"/>
<evidence type="ECO:0000256" key="1">
    <source>
        <dbReference type="SAM" id="MobiDB-lite"/>
    </source>
</evidence>
<dbReference type="Proteomes" id="UP000317243">
    <property type="component" value="Unassembled WGS sequence"/>
</dbReference>
<evidence type="ECO:0000256" key="2">
    <source>
        <dbReference type="SAM" id="Phobius"/>
    </source>
</evidence>
<accession>A0A5C5X263</accession>
<feature type="transmembrane region" description="Helical" evidence="2">
    <location>
        <begin position="121"/>
        <end position="149"/>
    </location>
</feature>
<feature type="transmembrane region" description="Helical" evidence="2">
    <location>
        <begin position="161"/>
        <end position="184"/>
    </location>
</feature>
<protein>
    <submittedName>
        <fullName evidence="4">Tripartite tricarboxylate transporter TctB family protein</fullName>
    </submittedName>
</protein>